<reference evidence="1" key="1">
    <citation type="submission" date="2016-10" db="EMBL/GenBank/DDBJ databases">
        <title>Sequence of Gallionella enrichment culture.</title>
        <authorList>
            <person name="Poehlein A."/>
            <person name="Muehling M."/>
            <person name="Daniel R."/>
        </authorList>
    </citation>
    <scope>NUCLEOTIDE SEQUENCE</scope>
</reference>
<sequence>MAHLYVILFAGLAVCIEAGLSILRTPNRDAADGDEAEQFDRLPPAF</sequence>
<proteinExistence type="predicted"/>
<accession>A0A1J5P3H9</accession>
<dbReference type="AlphaFoldDB" id="A0A1J5P3H9"/>
<comment type="caution">
    <text evidence="1">The sequence shown here is derived from an EMBL/GenBank/DDBJ whole genome shotgun (WGS) entry which is preliminary data.</text>
</comment>
<name>A0A1J5P3H9_9ZZZZ</name>
<protein>
    <submittedName>
        <fullName evidence="1">Uncharacterized protein</fullName>
    </submittedName>
</protein>
<dbReference type="EMBL" id="MLJW01006844">
    <property type="protein sequence ID" value="OIQ66089.1"/>
    <property type="molecule type" value="Genomic_DNA"/>
</dbReference>
<evidence type="ECO:0000313" key="1">
    <source>
        <dbReference type="EMBL" id="OIQ66089.1"/>
    </source>
</evidence>
<organism evidence="1">
    <name type="scientific">mine drainage metagenome</name>
    <dbReference type="NCBI Taxonomy" id="410659"/>
    <lineage>
        <taxon>unclassified sequences</taxon>
        <taxon>metagenomes</taxon>
        <taxon>ecological metagenomes</taxon>
    </lineage>
</organism>
<gene>
    <name evidence="1" type="ORF">GALL_523450</name>
</gene>